<dbReference type="InterPro" id="IPR001680">
    <property type="entry name" value="WD40_rpt"/>
</dbReference>
<dbReference type="AlphaFoldDB" id="A0A8S1YMP7"/>
<dbReference type="OMA" id="MFKTANF"/>
<sequence length="305" mass="34947">MYHKKDQVGELYQILSLSKEVDEVVLSILIYILKKERIQDCLEFLSQEQYQFLVEMKRSKVENLSLLDKEQTLNGEKNIKRIKDVLKKIRDHEFNKQNYSTDDYEEIKKDLIIKISWDNKIIEFLQFLVHLTALDDIYIQCGSNSLHLLVLMKVDLKESCFENIRIRNTSILGANLVRCDLSGSVLDNVIISGVNLNQAKLFNCKWKNLGINEGIQLNGHSGRVNLVCYSPDGKSLASCSDDHSIILWDAKTGKIKTIIRGKGMVKSVFFSPQNTTLAFSYGIFVYVWSLKTGKQLSRLNGELSV</sequence>
<dbReference type="SMART" id="SM00320">
    <property type="entry name" value="WD40"/>
    <property type="match status" value="2"/>
</dbReference>
<dbReference type="PANTHER" id="PTHR45333:SF1">
    <property type="entry name" value="CHROMOSOME UNDETERMINED SCAFFOLD_625, WHOLE GENOME SHOTGUN SEQUENCE"/>
    <property type="match status" value="1"/>
</dbReference>
<protein>
    <submittedName>
        <fullName evidence="2">Uncharacterized protein</fullName>
    </submittedName>
</protein>
<dbReference type="PROSITE" id="PS00678">
    <property type="entry name" value="WD_REPEATS_1"/>
    <property type="match status" value="1"/>
</dbReference>
<dbReference type="Proteomes" id="UP000683925">
    <property type="component" value="Unassembled WGS sequence"/>
</dbReference>
<evidence type="ECO:0000256" key="1">
    <source>
        <dbReference type="PROSITE-ProRule" id="PRU00221"/>
    </source>
</evidence>
<dbReference type="PROSITE" id="PS50082">
    <property type="entry name" value="WD_REPEATS_2"/>
    <property type="match status" value="1"/>
</dbReference>
<dbReference type="OrthoDB" id="9989223at2759"/>
<name>A0A8S1YMP7_PAROT</name>
<accession>A0A8S1YMP7</accession>
<proteinExistence type="predicted"/>
<keyword evidence="1" id="KW-0853">WD repeat</keyword>
<reference evidence="2" key="1">
    <citation type="submission" date="2021-01" db="EMBL/GenBank/DDBJ databases">
        <authorList>
            <consortium name="Genoscope - CEA"/>
            <person name="William W."/>
        </authorList>
    </citation>
    <scope>NUCLEOTIDE SEQUENCE</scope>
</reference>
<dbReference type="InterPro" id="IPR001646">
    <property type="entry name" value="5peptide_repeat"/>
</dbReference>
<dbReference type="Pfam" id="PF00400">
    <property type="entry name" value="WD40"/>
    <property type="match status" value="1"/>
</dbReference>
<dbReference type="EMBL" id="CAJJDP010000204">
    <property type="protein sequence ID" value="CAD8215043.1"/>
    <property type="molecule type" value="Genomic_DNA"/>
</dbReference>
<keyword evidence="3" id="KW-1185">Reference proteome</keyword>
<dbReference type="InterPro" id="IPR019775">
    <property type="entry name" value="WD40_repeat_CS"/>
</dbReference>
<organism evidence="2 3">
    <name type="scientific">Paramecium octaurelia</name>
    <dbReference type="NCBI Taxonomy" id="43137"/>
    <lineage>
        <taxon>Eukaryota</taxon>
        <taxon>Sar</taxon>
        <taxon>Alveolata</taxon>
        <taxon>Ciliophora</taxon>
        <taxon>Intramacronucleata</taxon>
        <taxon>Oligohymenophorea</taxon>
        <taxon>Peniculida</taxon>
        <taxon>Parameciidae</taxon>
        <taxon>Paramecium</taxon>
    </lineage>
</organism>
<feature type="repeat" description="WD" evidence="1">
    <location>
        <begin position="217"/>
        <end position="258"/>
    </location>
</feature>
<evidence type="ECO:0000313" key="3">
    <source>
        <dbReference type="Proteomes" id="UP000683925"/>
    </source>
</evidence>
<dbReference type="Pfam" id="PF00805">
    <property type="entry name" value="Pentapeptide"/>
    <property type="match status" value="1"/>
</dbReference>
<gene>
    <name evidence="2" type="ORF">POCTA_138.1.T2000019</name>
</gene>
<evidence type="ECO:0000313" key="2">
    <source>
        <dbReference type="EMBL" id="CAD8215043.1"/>
    </source>
</evidence>
<comment type="caution">
    <text evidence="2">The sequence shown here is derived from an EMBL/GenBank/DDBJ whole genome shotgun (WGS) entry which is preliminary data.</text>
</comment>
<dbReference type="PROSITE" id="PS50294">
    <property type="entry name" value="WD_REPEATS_REGION"/>
    <property type="match status" value="1"/>
</dbReference>
<dbReference type="PANTHER" id="PTHR45333">
    <property type="entry name" value="MEMBRANE PROTEIN-RELATED"/>
    <property type="match status" value="1"/>
</dbReference>